<evidence type="ECO:0000313" key="7">
    <source>
        <dbReference type="EMBL" id="AGA33689.1"/>
    </source>
</evidence>
<dbReference type="InterPro" id="IPR036249">
    <property type="entry name" value="Thioredoxin-like_sf"/>
</dbReference>
<dbReference type="PANTHER" id="PTHR42852:SF6">
    <property type="entry name" value="THIOL:DISULFIDE INTERCHANGE PROTEIN DSBE"/>
    <property type="match status" value="1"/>
</dbReference>
<evidence type="ECO:0000256" key="3">
    <source>
        <dbReference type="ARBA" id="ARBA00022748"/>
    </source>
</evidence>
<dbReference type="PROSITE" id="PS00194">
    <property type="entry name" value="THIOREDOXIN_1"/>
    <property type="match status" value="1"/>
</dbReference>
<dbReference type="RefSeq" id="WP_015258814.1">
    <property type="nucleotide sequence ID" value="NC_019902.2"/>
</dbReference>
<dbReference type="HOGENOM" id="CLU_042529_19_1_6"/>
<evidence type="ECO:0000256" key="2">
    <source>
        <dbReference type="ARBA" id="ARBA00007758"/>
    </source>
</evidence>
<dbReference type="STRING" id="1255043.TVNIR_2029"/>
<accession>L0DVQ8</accession>
<dbReference type="Pfam" id="PF08534">
    <property type="entry name" value="Redoxin"/>
    <property type="match status" value="1"/>
</dbReference>
<dbReference type="PANTHER" id="PTHR42852">
    <property type="entry name" value="THIOL:DISULFIDE INTERCHANGE PROTEIN DSBE"/>
    <property type="match status" value="1"/>
</dbReference>
<dbReference type="OrthoDB" id="9788279at2"/>
<keyword evidence="5" id="KW-0676">Redox-active center</keyword>
<evidence type="ECO:0000256" key="5">
    <source>
        <dbReference type="ARBA" id="ARBA00023284"/>
    </source>
</evidence>
<dbReference type="GO" id="GO:0017004">
    <property type="term" value="P:cytochrome complex assembly"/>
    <property type="evidence" value="ECO:0007669"/>
    <property type="project" value="UniProtKB-KW"/>
</dbReference>
<dbReference type="InterPro" id="IPR013766">
    <property type="entry name" value="Thioredoxin_domain"/>
</dbReference>
<sequence length="176" mass="19929">MKLRFVLPLVAFFALVGLLWVGLSLDPRALPSPLIGREAPQFDLPELRDPETRFSSEQMLGTPALLNVWASWCVTCRQEHPMLAELRRAGVPVYGLNYKDTRSDALRFLTQFGDPYDAIGFDESGLVGIDWGVYATPETFLMDRNGMIRFKHIGMITPDVIQNEILPLYRKLEAES</sequence>
<dbReference type="CDD" id="cd03010">
    <property type="entry name" value="TlpA_like_DsbE"/>
    <property type="match status" value="1"/>
</dbReference>
<evidence type="ECO:0000313" key="8">
    <source>
        <dbReference type="Proteomes" id="UP000010809"/>
    </source>
</evidence>
<dbReference type="PROSITE" id="PS51352">
    <property type="entry name" value="THIOREDOXIN_2"/>
    <property type="match status" value="1"/>
</dbReference>
<dbReference type="GO" id="GO:0015036">
    <property type="term" value="F:disulfide oxidoreductase activity"/>
    <property type="evidence" value="ECO:0007669"/>
    <property type="project" value="InterPro"/>
</dbReference>
<evidence type="ECO:0000256" key="1">
    <source>
        <dbReference type="ARBA" id="ARBA00004383"/>
    </source>
</evidence>
<dbReference type="Proteomes" id="UP000010809">
    <property type="component" value="Chromosome"/>
</dbReference>
<dbReference type="GO" id="GO:0005886">
    <property type="term" value="C:plasma membrane"/>
    <property type="evidence" value="ECO:0007669"/>
    <property type="project" value="UniProtKB-SubCell"/>
</dbReference>
<dbReference type="GO" id="GO:0030288">
    <property type="term" value="C:outer membrane-bounded periplasmic space"/>
    <property type="evidence" value="ECO:0007669"/>
    <property type="project" value="InterPro"/>
</dbReference>
<protein>
    <submittedName>
        <fullName evidence="7">Cytochrome c-type biogenesis protein CcmG/DsbE, thiol:disulfide oxidoreductase</fullName>
    </submittedName>
</protein>
<keyword evidence="8" id="KW-1185">Reference proteome</keyword>
<dbReference type="KEGG" id="tni:TVNIR_2029"/>
<dbReference type="EMBL" id="CP003989">
    <property type="protein sequence ID" value="AGA33689.1"/>
    <property type="molecule type" value="Genomic_DNA"/>
</dbReference>
<keyword evidence="4" id="KW-1015">Disulfide bond</keyword>
<reference evidence="7" key="1">
    <citation type="submission" date="2015-12" db="EMBL/GenBank/DDBJ databases">
        <authorList>
            <person name="Tikhonova T.V."/>
            <person name="Pavlov A.R."/>
            <person name="Beletsky A.V."/>
            <person name="Mardanov A.V."/>
            <person name="Sorokin D.Y."/>
            <person name="Ravin N.V."/>
            <person name="Popov V.O."/>
        </authorList>
    </citation>
    <scope>NUCLEOTIDE SEQUENCE</scope>
    <source>
        <strain evidence="7">DSM 14787</strain>
    </source>
</reference>
<name>L0DVQ8_THIND</name>
<dbReference type="InterPro" id="IPR017937">
    <property type="entry name" value="Thioredoxin_CS"/>
</dbReference>
<proteinExistence type="inferred from homology"/>
<dbReference type="AlphaFoldDB" id="L0DVQ8"/>
<evidence type="ECO:0000259" key="6">
    <source>
        <dbReference type="PROSITE" id="PS51352"/>
    </source>
</evidence>
<dbReference type="NCBIfam" id="TIGR00385">
    <property type="entry name" value="dsbE"/>
    <property type="match status" value="1"/>
</dbReference>
<dbReference type="eggNOG" id="COG0526">
    <property type="taxonomic scope" value="Bacteria"/>
</dbReference>
<dbReference type="Gene3D" id="3.40.30.10">
    <property type="entry name" value="Glutaredoxin"/>
    <property type="match status" value="1"/>
</dbReference>
<evidence type="ECO:0000256" key="4">
    <source>
        <dbReference type="ARBA" id="ARBA00023157"/>
    </source>
</evidence>
<dbReference type="InterPro" id="IPR050553">
    <property type="entry name" value="Thioredoxin_ResA/DsbE_sf"/>
</dbReference>
<keyword evidence="3" id="KW-0201">Cytochrome c-type biogenesis</keyword>
<comment type="subcellular location">
    <subcellularLocation>
        <location evidence="1">Cell inner membrane</location>
        <topology evidence="1">Single-pass membrane protein</topology>
        <orientation evidence="1">Periplasmic side</orientation>
    </subcellularLocation>
</comment>
<dbReference type="SUPFAM" id="SSF52833">
    <property type="entry name" value="Thioredoxin-like"/>
    <property type="match status" value="1"/>
</dbReference>
<dbReference type="PATRIC" id="fig|1255043.3.peg.2051"/>
<feature type="domain" description="Thioredoxin" evidence="6">
    <location>
        <begin position="33"/>
        <end position="170"/>
    </location>
</feature>
<dbReference type="InterPro" id="IPR013740">
    <property type="entry name" value="Redoxin"/>
</dbReference>
<comment type="similarity">
    <text evidence="2">Belongs to the thioredoxin family. DsbE subfamily.</text>
</comment>
<gene>
    <name evidence="7" type="ordered locus">TVNIR_2029</name>
</gene>
<organism evidence="7 8">
    <name type="scientific">Thioalkalivibrio nitratireducens (strain DSM 14787 / UNIQEM 213 / ALEN2)</name>
    <dbReference type="NCBI Taxonomy" id="1255043"/>
    <lineage>
        <taxon>Bacteria</taxon>
        <taxon>Pseudomonadati</taxon>
        <taxon>Pseudomonadota</taxon>
        <taxon>Gammaproteobacteria</taxon>
        <taxon>Chromatiales</taxon>
        <taxon>Ectothiorhodospiraceae</taxon>
        <taxon>Thioalkalivibrio</taxon>
    </lineage>
</organism>
<dbReference type="InterPro" id="IPR004799">
    <property type="entry name" value="Periplasmic_diS_OxRdtase_DsbE"/>
</dbReference>